<gene>
    <name evidence="3" type="primary">Contig1036.g1128</name>
    <name evidence="3" type="ORF">STYLEM_12230</name>
</gene>
<reference evidence="3 4" key="1">
    <citation type="submission" date="2014-06" db="EMBL/GenBank/DDBJ databases">
        <authorList>
            <person name="Swart Estienne"/>
        </authorList>
    </citation>
    <scope>NUCLEOTIDE SEQUENCE [LARGE SCALE GENOMIC DNA]</scope>
    <source>
        <strain evidence="3 4">130c</strain>
    </source>
</reference>
<feature type="compositionally biased region" description="Polar residues" evidence="2">
    <location>
        <begin position="476"/>
        <end position="493"/>
    </location>
</feature>
<name>A0A078AQJ2_STYLE</name>
<feature type="region of interest" description="Disordered" evidence="2">
    <location>
        <begin position="1"/>
        <end position="20"/>
    </location>
</feature>
<keyword evidence="4" id="KW-1185">Reference proteome</keyword>
<evidence type="ECO:0000313" key="3">
    <source>
        <dbReference type="EMBL" id="CDW83188.1"/>
    </source>
</evidence>
<feature type="coiled-coil region" evidence="1">
    <location>
        <begin position="650"/>
        <end position="694"/>
    </location>
</feature>
<evidence type="ECO:0000256" key="2">
    <source>
        <dbReference type="SAM" id="MobiDB-lite"/>
    </source>
</evidence>
<protein>
    <submittedName>
        <fullName evidence="3">Uncharacterized protein</fullName>
    </submittedName>
</protein>
<dbReference type="InParanoid" id="A0A078AQJ2"/>
<organism evidence="3 4">
    <name type="scientific">Stylonychia lemnae</name>
    <name type="common">Ciliate</name>
    <dbReference type="NCBI Taxonomy" id="5949"/>
    <lineage>
        <taxon>Eukaryota</taxon>
        <taxon>Sar</taxon>
        <taxon>Alveolata</taxon>
        <taxon>Ciliophora</taxon>
        <taxon>Intramacronucleata</taxon>
        <taxon>Spirotrichea</taxon>
        <taxon>Stichotrichia</taxon>
        <taxon>Sporadotrichida</taxon>
        <taxon>Oxytrichidae</taxon>
        <taxon>Stylonychinae</taxon>
        <taxon>Stylonychia</taxon>
    </lineage>
</organism>
<sequence>MKTSSVSVKKRINRGNITSDDPEFEKQVLKMDIQESNVKKKVMNKPTSNNNNRLSAQGTKSPNTSQYLGVPDSKNYRSSSSNSNYGTATIYDENSAAKQAFEKLIERNNNSFLSENSPKPMREVPMQHLYDDNVRDVQNEIQKQRLEIIPSVTFLDETIADNYIYENENTNKPVLTQVIECNEYYQKTVMFVETRQRSFHNNDSPTMKKSLLEKHHQEFMVKKRNLLHTQADEVADGLRVQQEESYLDCNELLKQVEQIVKDNIAPLKQIEIEKNYTIKGFKSRENEKNVLRDKINIVQNANIIQNLANDDEVDYRPSQQLEELENEVQDLSNKILKKQVVMDRNDKQFSQSQTKDSLQEYQECQRVKELELNEQTQNLKNSEFQITAFNIEIQRLNSVQQKLEAETLGQQIRQYEQTQLMALMKEEIFQYQSIYDKQILLQKSEIRDKLKQVELLQQKVQNLERDKLLQAKELSNKASQNDTQQLERISERSNGQDVSDILSEIEDILQLKFDSLYPKVESEQGESYESREYEDKKELDRIAMLHENIKEKECYIENVDQDNEKISQSIDQTQNEIFRCNIINDLNVVIQTEKNQCEKCLRGIYDDYEKLNQINEDQLGLLETEIFAQSSELIKDLSLNNQISKNDILIKQKLEQIMLAEAKLNVKKNDQKQLEQLQRKKDEIIAELESLAGKDKKVIKEVFVDKVRDNKVDDVVQNIITQGCRVPIHKISENYYQFGSRKIYVKYDAQLRDVMVRDKGGRYLEVNQYIRDNEDTEALKMGLQYQSQNNESMNSNGKYDRNFKGDNSEGIEKPVHTAKIKLEVQYRSNKLH</sequence>
<feature type="region of interest" description="Disordered" evidence="2">
    <location>
        <begin position="474"/>
        <end position="493"/>
    </location>
</feature>
<dbReference type="Proteomes" id="UP000039865">
    <property type="component" value="Unassembled WGS sequence"/>
</dbReference>
<feature type="coiled-coil region" evidence="1">
    <location>
        <begin position="446"/>
        <end position="473"/>
    </location>
</feature>
<accession>A0A078AQJ2</accession>
<feature type="region of interest" description="Disordered" evidence="2">
    <location>
        <begin position="35"/>
        <end position="82"/>
    </location>
</feature>
<dbReference type="SUPFAM" id="SSF143575">
    <property type="entry name" value="GAS2 domain-like"/>
    <property type="match status" value="1"/>
</dbReference>
<dbReference type="Gene3D" id="3.30.920.20">
    <property type="entry name" value="Gas2-like domain"/>
    <property type="match status" value="1"/>
</dbReference>
<dbReference type="InterPro" id="IPR036534">
    <property type="entry name" value="GAR_dom_sf"/>
</dbReference>
<keyword evidence="1" id="KW-0175">Coiled coil</keyword>
<dbReference type="EMBL" id="CCKQ01011621">
    <property type="protein sequence ID" value="CDW83188.1"/>
    <property type="molecule type" value="Genomic_DNA"/>
</dbReference>
<evidence type="ECO:0000256" key="1">
    <source>
        <dbReference type="SAM" id="Coils"/>
    </source>
</evidence>
<dbReference type="GO" id="GO:0008017">
    <property type="term" value="F:microtubule binding"/>
    <property type="evidence" value="ECO:0007669"/>
    <property type="project" value="InterPro"/>
</dbReference>
<proteinExistence type="predicted"/>
<dbReference type="AlphaFoldDB" id="A0A078AQJ2"/>
<evidence type="ECO:0000313" key="4">
    <source>
        <dbReference type="Proteomes" id="UP000039865"/>
    </source>
</evidence>
<feature type="compositionally biased region" description="Polar residues" evidence="2">
    <location>
        <begin position="45"/>
        <end position="67"/>
    </location>
</feature>